<dbReference type="OrthoDB" id="10071381at2759"/>
<dbReference type="Pfam" id="PF04824">
    <property type="entry name" value="Rad21_Rec8"/>
    <property type="match status" value="1"/>
</dbReference>
<feature type="compositionally biased region" description="Acidic residues" evidence="2">
    <location>
        <begin position="422"/>
        <end position="433"/>
    </location>
</feature>
<feature type="domain" description="Rad21/Rec8-like protein C-terminal eukaryotic" evidence="3">
    <location>
        <begin position="992"/>
        <end position="1026"/>
    </location>
</feature>
<feature type="region of interest" description="Disordered" evidence="2">
    <location>
        <begin position="708"/>
        <end position="752"/>
    </location>
</feature>
<reference evidence="5 6" key="1">
    <citation type="submission" date="2019-03" db="EMBL/GenBank/DDBJ databases">
        <title>Single cell metagenomics reveals metabolic interactions within the superorganism composed of flagellate Streblomastix strix and complex community of Bacteroidetes bacteria on its surface.</title>
        <authorList>
            <person name="Treitli S.C."/>
            <person name="Kolisko M."/>
            <person name="Husnik F."/>
            <person name="Keeling P."/>
            <person name="Hampl V."/>
        </authorList>
    </citation>
    <scope>NUCLEOTIDE SEQUENCE [LARGE SCALE GENOMIC DNA]</scope>
    <source>
        <strain evidence="5">ST1C</strain>
    </source>
</reference>
<dbReference type="InterPro" id="IPR006910">
    <property type="entry name" value="Rad21_Rec8_N"/>
</dbReference>
<comment type="caution">
    <text evidence="5">The sequence shown here is derived from an EMBL/GenBank/DDBJ whole genome shotgun (WGS) entry which is preliminary data.</text>
</comment>
<dbReference type="Pfam" id="PF04825">
    <property type="entry name" value="Rad21_Rec8_N"/>
    <property type="match status" value="1"/>
</dbReference>
<evidence type="ECO:0000259" key="3">
    <source>
        <dbReference type="Pfam" id="PF04824"/>
    </source>
</evidence>
<dbReference type="InterPro" id="IPR036390">
    <property type="entry name" value="WH_DNA-bd_sf"/>
</dbReference>
<gene>
    <name evidence="5" type="ORF">EZS28_018213</name>
</gene>
<proteinExistence type="inferred from homology"/>
<accession>A0A5J4VUC2</accession>
<dbReference type="SUPFAM" id="SSF46785">
    <property type="entry name" value="Winged helix' DNA-binding domain"/>
    <property type="match status" value="1"/>
</dbReference>
<dbReference type="Proteomes" id="UP000324800">
    <property type="component" value="Unassembled WGS sequence"/>
</dbReference>
<sequence length="1041" mass="118498">MAFRASNIIVSNALQNVWTAGLNPRVNLSIAEKTNVVEKADLIDKSVTPMSMRIGGVLLLGLARIVDKKCRRLERIVIEAMSHTRMWSGELKINISRGKERGVHGRITLSEKGDLIDGFDGGVIDLLGDWGISDINMGFNEGRNVRNFCVAASEVTMSPMMNVINTENQMRQVDYELGFEIEGMNMGEFGMFPVMEEGALEVEGIEEYGDGMDIIPPYDMERFSLANMTNAIGQTQRVSTQSLLGVFNSPSVVAQQIKQIGNQMFGKIGENMKGVIRQGTDSNLLLCMDFSPDIVVNSNGLMTGNKFDKKIKMIKGENEGIIEQHNKCNKGDEQHQKEQNIDKLSISKARMITKNQYRRDIVDEMTTVDDQTMWEWLNETQDLMRNKNEKQQENGERGQSSEDNGNRIKDTTKGRKRMRIEEQDDNDNQDQIDGDQSIYNNQLMNKMGKIEGFSIPISSFSPMFGSSPSETPAPTCLRLGMEKVGLGKKEQIKQMNISINIWKQVNVQDKIVNNEAEAIRGRLVAAVFKTNDFEEDNIIDKCSQLNNTGTNNKFDESNVVSQYGRRVISNIEQLEEEKPYSTLCNVIEQSRLFPFNSTFTHWINDNSDYDQQKNATSFRMNDQQIVMQKVKRKRENDMMNFLNHKIDDKNILEEITGSEANGNEWWNNSGIKEEETTEQANQLGAMWVQSIDKILMNEDIRMNECEDQGFEEGGQWEEGNDINISKDEDLQLENKKNSRKNQVQEKQESPAKQIQDSFANLQIAENTNASSQIQQSQSPLPEKETMGINVIKDLEKTHFDGNEQIEIRNEDYLPSSLDLTPFLPSKVSKTSKEANKNANQFKGFANASELMNTFYDRIGRQIRKEKEWEALLPSQIMDHIEDEEKDSNYQMMQKGLRGTIIVEQKRELFMKGKRRGNGFCHVALSVVCFLVLTDSHKIALMLSRRAEKRLKERQQYDKNNDMNVLKAIQNEETETTEVQFSRMAKVGQASGRRAARLFYVLLGLQQRDLVRLEQPEAYGEISVRLGDAAADLNLNALGIEC</sequence>
<feature type="compositionally biased region" description="Basic and acidic residues" evidence="2">
    <location>
        <begin position="387"/>
        <end position="413"/>
    </location>
</feature>
<evidence type="ECO:0000313" key="6">
    <source>
        <dbReference type="Proteomes" id="UP000324800"/>
    </source>
</evidence>
<organism evidence="5 6">
    <name type="scientific">Streblomastix strix</name>
    <dbReference type="NCBI Taxonomy" id="222440"/>
    <lineage>
        <taxon>Eukaryota</taxon>
        <taxon>Metamonada</taxon>
        <taxon>Preaxostyla</taxon>
        <taxon>Oxymonadida</taxon>
        <taxon>Streblomastigidae</taxon>
        <taxon>Streblomastix</taxon>
    </lineage>
</organism>
<evidence type="ECO:0000259" key="4">
    <source>
        <dbReference type="Pfam" id="PF04825"/>
    </source>
</evidence>
<dbReference type="Gene3D" id="1.10.10.580">
    <property type="entry name" value="Structural maintenance of chromosome 1. Chain E"/>
    <property type="match status" value="1"/>
</dbReference>
<evidence type="ECO:0000256" key="2">
    <source>
        <dbReference type="SAM" id="MobiDB-lite"/>
    </source>
</evidence>
<feature type="compositionally biased region" description="Basic and acidic residues" evidence="2">
    <location>
        <begin position="724"/>
        <end position="749"/>
    </location>
</feature>
<protein>
    <recommendedName>
        <fullName evidence="7">Rad21/Rec8-like protein N-terminal domain-containing protein</fullName>
    </recommendedName>
</protein>
<dbReference type="EMBL" id="SNRW01004882">
    <property type="protein sequence ID" value="KAA6386261.1"/>
    <property type="molecule type" value="Genomic_DNA"/>
</dbReference>
<feature type="domain" description="Rad21/Rec8-like protein N-terminal" evidence="4">
    <location>
        <begin position="7"/>
        <end position="86"/>
    </location>
</feature>
<evidence type="ECO:0000256" key="1">
    <source>
        <dbReference type="ARBA" id="ARBA00009870"/>
    </source>
</evidence>
<dbReference type="InterPro" id="IPR006909">
    <property type="entry name" value="Rad21/Rec8_C_eu"/>
</dbReference>
<feature type="compositionally biased region" description="Acidic residues" evidence="2">
    <location>
        <begin position="708"/>
        <end position="720"/>
    </location>
</feature>
<name>A0A5J4VUC2_9EUKA</name>
<evidence type="ECO:0008006" key="7">
    <source>
        <dbReference type="Google" id="ProtNLM"/>
    </source>
</evidence>
<dbReference type="AlphaFoldDB" id="A0A5J4VUC2"/>
<evidence type="ECO:0000313" key="5">
    <source>
        <dbReference type="EMBL" id="KAA6386261.1"/>
    </source>
</evidence>
<comment type="similarity">
    <text evidence="1">Belongs to the rad21 family.</text>
</comment>
<feature type="region of interest" description="Disordered" evidence="2">
    <location>
        <begin position="387"/>
        <end position="435"/>
    </location>
</feature>
<dbReference type="InterPro" id="IPR023093">
    <property type="entry name" value="ScpA-like_C"/>
</dbReference>